<name>A0A0A8YPE0_ARUDO</name>
<dbReference type="AlphaFoldDB" id="A0A0A8YPE0"/>
<proteinExistence type="predicted"/>
<reference evidence="1" key="1">
    <citation type="submission" date="2014-09" db="EMBL/GenBank/DDBJ databases">
        <authorList>
            <person name="Magalhaes I.L.F."/>
            <person name="Oliveira U."/>
            <person name="Santos F.R."/>
            <person name="Vidigal T.H.D.A."/>
            <person name="Brescovit A.D."/>
            <person name="Santos A.J."/>
        </authorList>
    </citation>
    <scope>NUCLEOTIDE SEQUENCE</scope>
    <source>
        <tissue evidence="1">Shoot tissue taken approximately 20 cm above the soil surface</tissue>
    </source>
</reference>
<reference evidence="1" key="2">
    <citation type="journal article" date="2015" name="Data Brief">
        <title>Shoot transcriptome of the giant reed, Arundo donax.</title>
        <authorList>
            <person name="Barrero R.A."/>
            <person name="Guerrero F.D."/>
            <person name="Moolhuijzen P."/>
            <person name="Goolsby J.A."/>
            <person name="Tidwell J."/>
            <person name="Bellgard S.E."/>
            <person name="Bellgard M.I."/>
        </authorList>
    </citation>
    <scope>NUCLEOTIDE SEQUENCE</scope>
    <source>
        <tissue evidence="1">Shoot tissue taken approximately 20 cm above the soil surface</tissue>
    </source>
</reference>
<dbReference type="EMBL" id="GBRH01269794">
    <property type="protein sequence ID" value="JAD28101.1"/>
    <property type="molecule type" value="Transcribed_RNA"/>
</dbReference>
<sequence>MSEGISLWLFSTQQLSSHMIPQIVGCAVLVQTNRKDQTLLLVPWILVHGD</sequence>
<accession>A0A0A8YPE0</accession>
<evidence type="ECO:0000313" key="1">
    <source>
        <dbReference type="EMBL" id="JAD28101.1"/>
    </source>
</evidence>
<organism evidence="1">
    <name type="scientific">Arundo donax</name>
    <name type="common">Giant reed</name>
    <name type="synonym">Donax arundinaceus</name>
    <dbReference type="NCBI Taxonomy" id="35708"/>
    <lineage>
        <taxon>Eukaryota</taxon>
        <taxon>Viridiplantae</taxon>
        <taxon>Streptophyta</taxon>
        <taxon>Embryophyta</taxon>
        <taxon>Tracheophyta</taxon>
        <taxon>Spermatophyta</taxon>
        <taxon>Magnoliopsida</taxon>
        <taxon>Liliopsida</taxon>
        <taxon>Poales</taxon>
        <taxon>Poaceae</taxon>
        <taxon>PACMAD clade</taxon>
        <taxon>Arundinoideae</taxon>
        <taxon>Arundineae</taxon>
        <taxon>Arundo</taxon>
    </lineage>
</organism>
<protein>
    <submittedName>
        <fullName evidence="1">Uncharacterized protein</fullName>
    </submittedName>
</protein>